<organism evidence="1 2">
    <name type="scientific">Georgenia thermotolerans</name>
    <dbReference type="NCBI Taxonomy" id="527326"/>
    <lineage>
        <taxon>Bacteria</taxon>
        <taxon>Bacillati</taxon>
        <taxon>Actinomycetota</taxon>
        <taxon>Actinomycetes</taxon>
        <taxon>Micrococcales</taxon>
        <taxon>Bogoriellaceae</taxon>
        <taxon>Georgenia</taxon>
    </lineage>
</organism>
<dbReference type="RefSeq" id="WP_152203273.1">
    <property type="nucleotide sequence ID" value="NZ_VUKF01000025.1"/>
</dbReference>
<name>A0A7J5UIT7_9MICO</name>
<proteinExistence type="predicted"/>
<dbReference type="OrthoDB" id="4773620at2"/>
<keyword evidence="2" id="KW-1185">Reference proteome</keyword>
<dbReference type="AlphaFoldDB" id="A0A7J5UIT7"/>
<evidence type="ECO:0000313" key="2">
    <source>
        <dbReference type="Proteomes" id="UP000451860"/>
    </source>
</evidence>
<accession>A0A7J5UIT7</accession>
<dbReference type="Proteomes" id="UP000451860">
    <property type="component" value="Unassembled WGS sequence"/>
</dbReference>
<sequence>MTIDVLLEGDSVPIDEAVFRTLLDNSVAGTYVDYEKALAAGSIPFPALVRLARKGDIPYPLFFAPLRLVEAQVAAKTRKLLAGVSRDTFQIGTREKVELRDVELIVKDLIRKQELLKRHDGSLARNKIVGVLRKPGASPEADAARLMSAIGLTHADLRSCRKKEVALELMIERLEANQVLVARSVQHYMPQRLTHVSFSGMTVRDSKVPFVFLAGGDHGDHQEPVGRTLFTLALMSVLVARRIFKPVTWDGQSTGTDFGREYDVAGAMLMPTERMRALGPASLDDMKSAADEFKVTPSAVTVRAMRLGQISGETARAHLDQLREEFCGRPERKGMTPIRPENAVRKYAGRELSRRMLDVMDSGGMTPKEFCRAVCLNKLGQDQISDLRRAVG</sequence>
<comment type="caution">
    <text evidence="1">The sequence shown here is derived from an EMBL/GenBank/DDBJ whole genome shotgun (WGS) entry which is preliminary data.</text>
</comment>
<reference evidence="1 2" key="1">
    <citation type="submission" date="2019-10" db="EMBL/GenBank/DDBJ databases">
        <title>Georgenia wutianyii sp. nov. and Georgenia yuyongxinii sp. nov. isolated from plateau pika (Ochotona curzoniae) in the Qinghai-Tibet plateau of China.</title>
        <authorList>
            <person name="Tian Z."/>
        </authorList>
    </citation>
    <scope>NUCLEOTIDE SEQUENCE [LARGE SCALE GENOMIC DNA]</scope>
    <source>
        <strain evidence="1 2">DSM 21501</strain>
    </source>
</reference>
<evidence type="ECO:0008006" key="3">
    <source>
        <dbReference type="Google" id="ProtNLM"/>
    </source>
</evidence>
<gene>
    <name evidence="1" type="ORF">GB883_20135</name>
</gene>
<dbReference type="EMBL" id="WHJE01000203">
    <property type="protein sequence ID" value="KAE8762288.1"/>
    <property type="molecule type" value="Genomic_DNA"/>
</dbReference>
<evidence type="ECO:0000313" key="1">
    <source>
        <dbReference type="EMBL" id="KAE8762288.1"/>
    </source>
</evidence>
<protein>
    <recommendedName>
        <fullName evidence="3">ImmA/IrrE family metallo-endopeptidase</fullName>
    </recommendedName>
</protein>